<evidence type="ECO:0008006" key="2">
    <source>
        <dbReference type="Google" id="ProtNLM"/>
    </source>
</evidence>
<sequence length="215" mass="23977">MLKNLRDKRIGKIAVAPQTEKLIHQFASYRLKPFRFILDEILGRFGSLDGLRGKRILELGPGGKLQLLTFLIKESPAQVVRGVGRHAGISGSAVREMYVDNAELLTFLKKLPARSFDLIYSRHVMEAHSINPLVLLGSKAYWRAVRQGTISHPDETFPASVPNLQAIFKQALRVLTPGGVIISQIAKKKYSALTPEFLSTLKIQDAHRKTIGRLS</sequence>
<dbReference type="SUPFAM" id="SSF53335">
    <property type="entry name" value="S-adenosyl-L-methionine-dependent methyltransferases"/>
    <property type="match status" value="1"/>
</dbReference>
<dbReference type="AlphaFoldDB" id="A0A7V5PR54"/>
<reference evidence="1" key="1">
    <citation type="journal article" date="2020" name="mSystems">
        <title>Genome- and Community-Level Interaction Insights into Carbon Utilization and Element Cycling Functions of Hydrothermarchaeota in Hydrothermal Sediment.</title>
        <authorList>
            <person name="Zhou Z."/>
            <person name="Liu Y."/>
            <person name="Xu W."/>
            <person name="Pan J."/>
            <person name="Luo Z.H."/>
            <person name="Li M."/>
        </authorList>
    </citation>
    <scope>NUCLEOTIDE SEQUENCE [LARGE SCALE GENOMIC DNA]</scope>
    <source>
        <strain evidence="1">HyVt-527</strain>
    </source>
</reference>
<gene>
    <name evidence="1" type="ORF">ENJ89_10510</name>
</gene>
<name>A0A7V5PR54_CALAY</name>
<dbReference type="InterPro" id="IPR029063">
    <property type="entry name" value="SAM-dependent_MTases_sf"/>
</dbReference>
<organism evidence="1">
    <name type="scientific">Caldithrix abyssi</name>
    <dbReference type="NCBI Taxonomy" id="187145"/>
    <lineage>
        <taxon>Bacteria</taxon>
        <taxon>Pseudomonadati</taxon>
        <taxon>Calditrichota</taxon>
        <taxon>Calditrichia</taxon>
        <taxon>Calditrichales</taxon>
        <taxon>Calditrichaceae</taxon>
        <taxon>Caldithrix</taxon>
    </lineage>
</organism>
<proteinExistence type="predicted"/>
<evidence type="ECO:0000313" key="1">
    <source>
        <dbReference type="EMBL" id="HHJ53616.1"/>
    </source>
</evidence>
<dbReference type="Proteomes" id="UP000886124">
    <property type="component" value="Unassembled WGS sequence"/>
</dbReference>
<dbReference type="Gene3D" id="3.40.50.150">
    <property type="entry name" value="Vaccinia Virus protein VP39"/>
    <property type="match status" value="1"/>
</dbReference>
<feature type="non-terminal residue" evidence="1">
    <location>
        <position position="215"/>
    </location>
</feature>
<accession>A0A7V5PR54</accession>
<dbReference type="EMBL" id="DROD01000670">
    <property type="protein sequence ID" value="HHJ53616.1"/>
    <property type="molecule type" value="Genomic_DNA"/>
</dbReference>
<protein>
    <recommendedName>
        <fullName evidence="2">Class I SAM-dependent methyltransferase</fullName>
    </recommendedName>
</protein>
<comment type="caution">
    <text evidence="1">The sequence shown here is derived from an EMBL/GenBank/DDBJ whole genome shotgun (WGS) entry which is preliminary data.</text>
</comment>